<dbReference type="InterPro" id="IPR000595">
    <property type="entry name" value="cNMP-bd_dom"/>
</dbReference>
<dbReference type="InterPro" id="IPR050397">
    <property type="entry name" value="Env_Response_Regulators"/>
</dbReference>
<dbReference type="SUPFAM" id="SSF51206">
    <property type="entry name" value="cAMP-binding domain-like"/>
    <property type="match status" value="1"/>
</dbReference>
<dbReference type="Gene3D" id="2.60.120.10">
    <property type="entry name" value="Jelly Rolls"/>
    <property type="match status" value="1"/>
</dbReference>
<evidence type="ECO:0000313" key="7">
    <source>
        <dbReference type="EMBL" id="WHY54037.1"/>
    </source>
</evidence>
<dbReference type="InterPro" id="IPR036390">
    <property type="entry name" value="WH_DNA-bd_sf"/>
</dbReference>
<keyword evidence="3" id="KW-0010">Activator</keyword>
<organism evidence="7 8">
    <name type="scientific">Lysinibacillus pakistanensis</name>
    <dbReference type="NCBI Taxonomy" id="759811"/>
    <lineage>
        <taxon>Bacteria</taxon>
        <taxon>Bacillati</taxon>
        <taxon>Bacillota</taxon>
        <taxon>Bacilli</taxon>
        <taxon>Bacillales</taxon>
        <taxon>Bacillaceae</taxon>
        <taxon>Lysinibacillus</taxon>
    </lineage>
</organism>
<dbReference type="Proteomes" id="UP001178322">
    <property type="component" value="Chromosome"/>
</dbReference>
<dbReference type="Pfam" id="PF00027">
    <property type="entry name" value="cNMP_binding"/>
    <property type="match status" value="1"/>
</dbReference>
<dbReference type="CDD" id="cd00038">
    <property type="entry name" value="CAP_ED"/>
    <property type="match status" value="1"/>
</dbReference>
<dbReference type="EMBL" id="CP126101">
    <property type="protein sequence ID" value="WHY54037.1"/>
    <property type="molecule type" value="Genomic_DNA"/>
</dbReference>
<dbReference type="PANTHER" id="PTHR24567">
    <property type="entry name" value="CRP FAMILY TRANSCRIPTIONAL REGULATORY PROTEIN"/>
    <property type="match status" value="1"/>
</dbReference>
<name>A0AAX3X5M3_9BACI</name>
<dbReference type="GO" id="GO:0005829">
    <property type="term" value="C:cytosol"/>
    <property type="evidence" value="ECO:0007669"/>
    <property type="project" value="TreeGrafter"/>
</dbReference>
<dbReference type="PROSITE" id="PS51063">
    <property type="entry name" value="HTH_CRP_2"/>
    <property type="match status" value="1"/>
</dbReference>
<evidence type="ECO:0000259" key="5">
    <source>
        <dbReference type="PROSITE" id="PS50042"/>
    </source>
</evidence>
<dbReference type="PANTHER" id="PTHR24567:SF26">
    <property type="entry name" value="REGULATORY PROTEIN YEIL"/>
    <property type="match status" value="1"/>
</dbReference>
<dbReference type="AlphaFoldDB" id="A0AAX3X5M3"/>
<dbReference type="PROSITE" id="PS50042">
    <property type="entry name" value="CNMP_BINDING_3"/>
    <property type="match status" value="1"/>
</dbReference>
<evidence type="ECO:0000259" key="6">
    <source>
        <dbReference type="PROSITE" id="PS51063"/>
    </source>
</evidence>
<dbReference type="InterPro" id="IPR018490">
    <property type="entry name" value="cNMP-bd_dom_sf"/>
</dbReference>
<dbReference type="InterPro" id="IPR012318">
    <property type="entry name" value="HTH_CRP"/>
</dbReference>
<dbReference type="InterPro" id="IPR036388">
    <property type="entry name" value="WH-like_DNA-bd_sf"/>
</dbReference>
<feature type="domain" description="Cyclic nucleotide-binding" evidence="5">
    <location>
        <begin position="22"/>
        <end position="126"/>
    </location>
</feature>
<gene>
    <name evidence="7" type="ORF">QNH24_12600</name>
</gene>
<sequence length="220" mass="25600">MQFETFTQIYGYTFQREFKKNVEIRRYDSNDYILKVGEAIAGLYFLLEGKYYVSSPEITGKELLLRYCQKPAIMGDVEIFQNCLVQSNCIAAETCLLLFVPYALYEQHLKHDSAFTQMLLQELAYKLRTCTISSRVNALSSVSTRLAAYLCTIESTSLFKQYIMTNTLDEVASLIGTTKRHLNRVLKQWSDEGIIQRKEEMIQIINWSKIEEISENVRFE</sequence>
<evidence type="ECO:0000256" key="2">
    <source>
        <dbReference type="ARBA" id="ARBA00023125"/>
    </source>
</evidence>
<proteinExistence type="predicted"/>
<evidence type="ECO:0000313" key="8">
    <source>
        <dbReference type="Proteomes" id="UP001178322"/>
    </source>
</evidence>
<keyword evidence="2" id="KW-0238">DNA-binding</keyword>
<evidence type="ECO:0000256" key="1">
    <source>
        <dbReference type="ARBA" id="ARBA00023015"/>
    </source>
</evidence>
<dbReference type="SUPFAM" id="SSF46785">
    <property type="entry name" value="Winged helix' DNA-binding domain"/>
    <property type="match status" value="1"/>
</dbReference>
<dbReference type="InterPro" id="IPR014710">
    <property type="entry name" value="RmlC-like_jellyroll"/>
</dbReference>
<dbReference type="GO" id="GO:0003700">
    <property type="term" value="F:DNA-binding transcription factor activity"/>
    <property type="evidence" value="ECO:0007669"/>
    <property type="project" value="TreeGrafter"/>
</dbReference>
<evidence type="ECO:0000256" key="4">
    <source>
        <dbReference type="ARBA" id="ARBA00023163"/>
    </source>
</evidence>
<dbReference type="RefSeq" id="WP_283872602.1">
    <property type="nucleotide sequence ID" value="NZ_CP126101.1"/>
</dbReference>
<keyword evidence="4" id="KW-0804">Transcription</keyword>
<keyword evidence="1" id="KW-0805">Transcription regulation</keyword>
<feature type="domain" description="HTH crp-type" evidence="6">
    <location>
        <begin position="140"/>
        <end position="208"/>
    </location>
</feature>
<dbReference type="Gene3D" id="1.10.10.10">
    <property type="entry name" value="Winged helix-like DNA-binding domain superfamily/Winged helix DNA-binding domain"/>
    <property type="match status" value="1"/>
</dbReference>
<dbReference type="GO" id="GO:0003677">
    <property type="term" value="F:DNA binding"/>
    <property type="evidence" value="ECO:0007669"/>
    <property type="project" value="UniProtKB-KW"/>
</dbReference>
<protein>
    <submittedName>
        <fullName evidence="7">Crp/Fnr family transcriptional regulator</fullName>
    </submittedName>
</protein>
<reference evidence="7" key="1">
    <citation type="submission" date="2023-05" db="EMBL/GenBank/DDBJ databases">
        <title>Comparative genomics of Bacillaceae isolates and their secondary metabolite potential.</title>
        <authorList>
            <person name="Song L."/>
            <person name="Nielsen L.J."/>
            <person name="Mohite O."/>
            <person name="Xu X."/>
            <person name="Weber T."/>
            <person name="Kovacs A.T."/>
        </authorList>
    </citation>
    <scope>NUCLEOTIDE SEQUENCE</scope>
    <source>
        <strain evidence="7">LY1</strain>
    </source>
</reference>
<evidence type="ECO:0000256" key="3">
    <source>
        <dbReference type="ARBA" id="ARBA00023159"/>
    </source>
</evidence>
<accession>A0AAX3X5M3</accession>
<dbReference type="Pfam" id="PF13545">
    <property type="entry name" value="HTH_Crp_2"/>
    <property type="match status" value="1"/>
</dbReference>